<sequence>MFTDEGRGRPPASASARRLERGALNGRGVREGPLLLLVLSLALFGGVSCFSLEGSQTSYAQFRKWNPGLNGSLEFEFKTESPNGLLLYTDDGGTYDFFEVKLVEGALRLRFNLGGGAQILTVGRDLSDGHWHKVRSRSFFIDERGTTSIHPG</sequence>
<dbReference type="InterPro" id="IPR001791">
    <property type="entry name" value="Laminin_G"/>
</dbReference>
<dbReference type="InterPro" id="IPR050372">
    <property type="entry name" value="Neurexin-related_CASP"/>
</dbReference>
<dbReference type="OrthoDB" id="6275838at2759"/>
<organism evidence="3 4">
    <name type="scientific">Ladona fulva</name>
    <name type="common">Scarce chaser dragonfly</name>
    <name type="synonym">Libellula fulva</name>
    <dbReference type="NCBI Taxonomy" id="123851"/>
    <lineage>
        <taxon>Eukaryota</taxon>
        <taxon>Metazoa</taxon>
        <taxon>Ecdysozoa</taxon>
        <taxon>Arthropoda</taxon>
        <taxon>Hexapoda</taxon>
        <taxon>Insecta</taxon>
        <taxon>Pterygota</taxon>
        <taxon>Palaeoptera</taxon>
        <taxon>Odonata</taxon>
        <taxon>Epiprocta</taxon>
        <taxon>Anisoptera</taxon>
        <taxon>Libelluloidea</taxon>
        <taxon>Libellulidae</taxon>
        <taxon>Ladona</taxon>
    </lineage>
</organism>
<name>A0A8K0KKX0_LADFU</name>
<gene>
    <name evidence="3" type="ORF">J437_LFUL013440</name>
</gene>
<dbReference type="PANTHER" id="PTHR15036">
    <property type="entry name" value="PIKACHURIN-LIKE PROTEIN"/>
    <property type="match status" value="1"/>
</dbReference>
<evidence type="ECO:0000313" key="4">
    <source>
        <dbReference type="Proteomes" id="UP000792457"/>
    </source>
</evidence>
<dbReference type="Pfam" id="PF02210">
    <property type="entry name" value="Laminin_G_2"/>
    <property type="match status" value="1"/>
</dbReference>
<dbReference type="EMBL" id="KZ308994">
    <property type="protein sequence ID" value="KAG8236174.1"/>
    <property type="molecule type" value="Genomic_DNA"/>
</dbReference>
<dbReference type="PROSITE" id="PS50025">
    <property type="entry name" value="LAM_G_DOMAIN"/>
    <property type="match status" value="1"/>
</dbReference>
<comment type="caution">
    <text evidence="3">The sequence shown here is derived from an EMBL/GenBank/DDBJ whole genome shotgun (WGS) entry which is preliminary data.</text>
</comment>
<accession>A0A8K0KKX0</accession>
<dbReference type="PANTHER" id="PTHR15036:SF49">
    <property type="entry name" value="AXOTACTIN"/>
    <property type="match status" value="1"/>
</dbReference>
<dbReference type="InterPro" id="IPR013320">
    <property type="entry name" value="ConA-like_dom_sf"/>
</dbReference>
<dbReference type="AlphaFoldDB" id="A0A8K0KKX0"/>
<comment type="caution">
    <text evidence="1">Lacks conserved residue(s) required for the propagation of feature annotation.</text>
</comment>
<feature type="domain" description="Laminin G" evidence="2">
    <location>
        <begin position="49"/>
        <end position="152"/>
    </location>
</feature>
<dbReference type="SUPFAM" id="SSF49899">
    <property type="entry name" value="Concanavalin A-like lectins/glucanases"/>
    <property type="match status" value="1"/>
</dbReference>
<dbReference type="Proteomes" id="UP000792457">
    <property type="component" value="Unassembled WGS sequence"/>
</dbReference>
<dbReference type="Gene3D" id="2.60.120.200">
    <property type="match status" value="1"/>
</dbReference>
<dbReference type="GO" id="GO:0016020">
    <property type="term" value="C:membrane"/>
    <property type="evidence" value="ECO:0007669"/>
    <property type="project" value="UniProtKB-SubCell"/>
</dbReference>
<reference evidence="3" key="1">
    <citation type="submission" date="2013-04" db="EMBL/GenBank/DDBJ databases">
        <authorList>
            <person name="Qu J."/>
            <person name="Murali S.C."/>
            <person name="Bandaranaike D."/>
            <person name="Bellair M."/>
            <person name="Blankenburg K."/>
            <person name="Chao H."/>
            <person name="Dinh H."/>
            <person name="Doddapaneni H."/>
            <person name="Downs B."/>
            <person name="Dugan-Rocha S."/>
            <person name="Elkadiri S."/>
            <person name="Gnanaolivu R.D."/>
            <person name="Hernandez B."/>
            <person name="Javaid M."/>
            <person name="Jayaseelan J.C."/>
            <person name="Lee S."/>
            <person name="Li M."/>
            <person name="Ming W."/>
            <person name="Munidasa M."/>
            <person name="Muniz J."/>
            <person name="Nguyen L."/>
            <person name="Ongeri F."/>
            <person name="Osuji N."/>
            <person name="Pu L.-L."/>
            <person name="Puazo M."/>
            <person name="Qu C."/>
            <person name="Quiroz J."/>
            <person name="Raj R."/>
            <person name="Weissenberger G."/>
            <person name="Xin Y."/>
            <person name="Zou X."/>
            <person name="Han Y."/>
            <person name="Richards S."/>
            <person name="Worley K."/>
            <person name="Muzny D."/>
            <person name="Gibbs R."/>
        </authorList>
    </citation>
    <scope>NUCLEOTIDE SEQUENCE</scope>
    <source>
        <strain evidence="3">Sampled in the wild</strain>
    </source>
</reference>
<protein>
    <recommendedName>
        <fullName evidence="2">Laminin G domain-containing protein</fullName>
    </recommendedName>
</protein>
<dbReference type="CDD" id="cd00110">
    <property type="entry name" value="LamG"/>
    <property type="match status" value="1"/>
</dbReference>
<evidence type="ECO:0000259" key="2">
    <source>
        <dbReference type="PROSITE" id="PS50025"/>
    </source>
</evidence>
<reference evidence="3" key="2">
    <citation type="submission" date="2017-10" db="EMBL/GenBank/DDBJ databases">
        <title>Ladona fulva Genome sequencing and assembly.</title>
        <authorList>
            <person name="Murali S."/>
            <person name="Richards S."/>
            <person name="Bandaranaike D."/>
            <person name="Bellair M."/>
            <person name="Blankenburg K."/>
            <person name="Chao H."/>
            <person name="Dinh H."/>
            <person name="Doddapaneni H."/>
            <person name="Dugan-Rocha S."/>
            <person name="Elkadiri S."/>
            <person name="Gnanaolivu R."/>
            <person name="Hernandez B."/>
            <person name="Skinner E."/>
            <person name="Javaid M."/>
            <person name="Lee S."/>
            <person name="Li M."/>
            <person name="Ming W."/>
            <person name="Munidasa M."/>
            <person name="Muniz J."/>
            <person name="Nguyen L."/>
            <person name="Hughes D."/>
            <person name="Osuji N."/>
            <person name="Pu L.-L."/>
            <person name="Puazo M."/>
            <person name="Qu C."/>
            <person name="Quiroz J."/>
            <person name="Raj R."/>
            <person name="Weissenberger G."/>
            <person name="Xin Y."/>
            <person name="Zou X."/>
            <person name="Han Y."/>
            <person name="Worley K."/>
            <person name="Muzny D."/>
            <person name="Gibbs R."/>
        </authorList>
    </citation>
    <scope>NUCLEOTIDE SEQUENCE</scope>
    <source>
        <strain evidence="3">Sampled in the wild</strain>
    </source>
</reference>
<evidence type="ECO:0000313" key="3">
    <source>
        <dbReference type="EMBL" id="KAG8236174.1"/>
    </source>
</evidence>
<keyword evidence="4" id="KW-1185">Reference proteome</keyword>
<evidence type="ECO:0000256" key="1">
    <source>
        <dbReference type="PROSITE-ProRule" id="PRU00122"/>
    </source>
</evidence>
<proteinExistence type="predicted"/>